<dbReference type="RefSeq" id="WP_119118703.1">
    <property type="nucleotide sequence ID" value="NZ_QWVS01000053.1"/>
</dbReference>
<feature type="compositionally biased region" description="Basic and acidic residues" evidence="1">
    <location>
        <begin position="270"/>
        <end position="280"/>
    </location>
</feature>
<name>A0A398AX24_9BACI</name>
<dbReference type="Proteomes" id="UP000266016">
    <property type="component" value="Unassembled WGS sequence"/>
</dbReference>
<evidence type="ECO:0000313" key="4">
    <source>
        <dbReference type="Proteomes" id="UP000266016"/>
    </source>
</evidence>
<proteinExistence type="predicted"/>
<keyword evidence="4" id="KW-1185">Reference proteome</keyword>
<feature type="transmembrane region" description="Helical" evidence="2">
    <location>
        <begin position="53"/>
        <end position="71"/>
    </location>
</feature>
<gene>
    <name evidence="3" type="ORF">D1953_18890</name>
</gene>
<keyword evidence="2" id="KW-0472">Membrane</keyword>
<accession>A0A398AX24</accession>
<feature type="region of interest" description="Disordered" evidence="1">
    <location>
        <begin position="269"/>
        <end position="303"/>
    </location>
</feature>
<comment type="caution">
    <text evidence="3">The sequence shown here is derived from an EMBL/GenBank/DDBJ whole genome shotgun (WGS) entry which is preliminary data.</text>
</comment>
<dbReference type="AlphaFoldDB" id="A0A398AX24"/>
<evidence type="ECO:0000256" key="1">
    <source>
        <dbReference type="SAM" id="MobiDB-lite"/>
    </source>
</evidence>
<feature type="transmembrane region" description="Helical" evidence="2">
    <location>
        <begin position="6"/>
        <end position="24"/>
    </location>
</feature>
<dbReference type="EMBL" id="QWVS01000053">
    <property type="protein sequence ID" value="RID82121.1"/>
    <property type="molecule type" value="Genomic_DNA"/>
</dbReference>
<keyword evidence="2" id="KW-0812">Transmembrane</keyword>
<sequence>MILIFSVIIAILFLALLFIFLPLNLTLKGKAIFFLASVCTSFLGLAVMNQVSIWGALAVQLCFAIVLAYLLTKRLALFQEDEDESAFQKKELQPLFRYEELLEKANLSNTADQYGAPSKPISFIKKESLSAQHSEAEPQAGNLSDIEHETFEKTKFIDLEAQIAQEQEESRSQLTLEEVTFMAEDDMEFMDREVRGTEEKVEDQSQFVLEEAASMLEDELDFIDMKARMIEEQEEDKVQTSFETEDESNDVMKTRMKMFEELDEIQELSNEARKNEEIQRVETQTIKDSAGKDEDAFPSTSLDSFEDLEERYLKHKQKKDGETV</sequence>
<feature type="transmembrane region" description="Helical" evidence="2">
    <location>
        <begin position="31"/>
        <end position="47"/>
    </location>
</feature>
<protein>
    <submittedName>
        <fullName evidence="3">Uncharacterized protein</fullName>
    </submittedName>
</protein>
<organism evidence="3 4">
    <name type="scientific">Peribacillus asahii</name>
    <dbReference type="NCBI Taxonomy" id="228899"/>
    <lineage>
        <taxon>Bacteria</taxon>
        <taxon>Bacillati</taxon>
        <taxon>Bacillota</taxon>
        <taxon>Bacilli</taxon>
        <taxon>Bacillales</taxon>
        <taxon>Bacillaceae</taxon>
        <taxon>Peribacillus</taxon>
    </lineage>
</organism>
<keyword evidence="2" id="KW-1133">Transmembrane helix</keyword>
<reference evidence="3 4" key="1">
    <citation type="submission" date="2018-08" db="EMBL/GenBank/DDBJ databases">
        <title>Bacillus jemisoniae sp. nov., Bacillus chryseoplanitiae sp. nov., Bacillus resnikiae sp. nov., and Bacillus frankliniae sp. nov., isolated from Viking spacecraft and associated surfaces.</title>
        <authorList>
            <person name="Seuylemezian A."/>
            <person name="Vaishampayan P."/>
        </authorList>
    </citation>
    <scope>NUCLEOTIDE SEQUENCE [LARGE SCALE GENOMIC DNA]</scope>
    <source>
        <strain evidence="3 4">MA001</strain>
    </source>
</reference>
<evidence type="ECO:0000256" key="2">
    <source>
        <dbReference type="SAM" id="Phobius"/>
    </source>
</evidence>
<evidence type="ECO:0000313" key="3">
    <source>
        <dbReference type="EMBL" id="RID82121.1"/>
    </source>
</evidence>